<dbReference type="InterPro" id="IPR036291">
    <property type="entry name" value="NAD(P)-bd_dom_sf"/>
</dbReference>
<evidence type="ECO:0000256" key="2">
    <source>
        <dbReference type="ARBA" id="ARBA00023002"/>
    </source>
</evidence>
<feature type="domain" description="D-isomer specific 2-hydroxyacid dehydrogenase NAD-binding" evidence="6">
    <location>
        <begin position="107"/>
        <end position="286"/>
    </location>
</feature>
<evidence type="ECO:0000313" key="7">
    <source>
        <dbReference type="EMBL" id="MBB3057015.1"/>
    </source>
</evidence>
<keyword evidence="8" id="KW-1185">Reference proteome</keyword>
<dbReference type="GO" id="GO:0004617">
    <property type="term" value="F:phosphoglycerate dehydrogenase activity"/>
    <property type="evidence" value="ECO:0007669"/>
    <property type="project" value="UniProtKB-EC"/>
</dbReference>
<dbReference type="EMBL" id="JACHWX010000011">
    <property type="protein sequence ID" value="MBB3057015.1"/>
    <property type="molecule type" value="Genomic_DNA"/>
</dbReference>
<dbReference type="PANTHER" id="PTHR42789:SF1">
    <property type="entry name" value="D-ISOMER SPECIFIC 2-HYDROXYACID DEHYDROGENASE FAMILY PROTEIN (AFU_ORTHOLOGUE AFUA_6G10090)"/>
    <property type="match status" value="1"/>
</dbReference>
<evidence type="ECO:0000259" key="5">
    <source>
        <dbReference type="Pfam" id="PF00389"/>
    </source>
</evidence>
<protein>
    <submittedName>
        <fullName evidence="7">D-3-phosphoglycerate dehydrogenase</fullName>
        <ecNumber evidence="7">1.1.1.95</ecNumber>
    </submittedName>
</protein>
<dbReference type="SUPFAM" id="SSF51735">
    <property type="entry name" value="NAD(P)-binding Rossmann-fold domains"/>
    <property type="match status" value="1"/>
</dbReference>
<dbReference type="InterPro" id="IPR050857">
    <property type="entry name" value="D-2-hydroxyacid_DH"/>
</dbReference>
<feature type="domain" description="D-isomer specific 2-hydroxyacid dehydrogenase catalytic" evidence="5">
    <location>
        <begin position="5"/>
        <end position="304"/>
    </location>
</feature>
<dbReference type="InterPro" id="IPR029753">
    <property type="entry name" value="D-isomer_DH_CS"/>
</dbReference>
<accession>A0A839SFD1</accession>
<dbReference type="PANTHER" id="PTHR42789">
    <property type="entry name" value="D-ISOMER SPECIFIC 2-HYDROXYACID DEHYDROGENASE FAMILY PROTEIN (AFU_ORTHOLOGUE AFUA_6G10090)"/>
    <property type="match status" value="1"/>
</dbReference>
<dbReference type="InterPro" id="IPR006139">
    <property type="entry name" value="D-isomer_2_OHA_DH_cat_dom"/>
</dbReference>
<dbReference type="Pfam" id="PF00389">
    <property type="entry name" value="2-Hacid_dh"/>
    <property type="match status" value="1"/>
</dbReference>
<dbReference type="OrthoDB" id="9805416at2"/>
<evidence type="ECO:0000259" key="6">
    <source>
        <dbReference type="Pfam" id="PF02826"/>
    </source>
</evidence>
<dbReference type="CDD" id="cd12179">
    <property type="entry name" value="2-Hacid_dh_14"/>
    <property type="match status" value="1"/>
</dbReference>
<dbReference type="Pfam" id="PF02826">
    <property type="entry name" value="2-Hacid_dh_C"/>
    <property type="match status" value="1"/>
</dbReference>
<dbReference type="EC" id="1.1.1.95" evidence="7"/>
<evidence type="ECO:0000256" key="1">
    <source>
        <dbReference type="ARBA" id="ARBA00005854"/>
    </source>
</evidence>
<reference evidence="7" key="1">
    <citation type="submission" date="2020-08" db="EMBL/GenBank/DDBJ databases">
        <title>Genomic Encyclopedia of Type Strains, Phase III (KMG-III): the genomes of soil and plant-associated and newly described type strains.</title>
        <authorList>
            <person name="Whitman W."/>
        </authorList>
    </citation>
    <scope>NUCLEOTIDE SEQUENCE [LARGE SCALE GENOMIC DNA]</scope>
    <source>
        <strain evidence="7">CECT 8628</strain>
    </source>
</reference>
<dbReference type="PROSITE" id="PS00670">
    <property type="entry name" value="D_2_HYDROXYACID_DH_2"/>
    <property type="match status" value="1"/>
</dbReference>
<keyword evidence="3" id="KW-0520">NAD</keyword>
<comment type="caution">
    <text evidence="7">The sequence shown here is derived from an EMBL/GenBank/DDBJ whole genome shotgun (WGS) entry which is preliminary data.</text>
</comment>
<dbReference type="GO" id="GO:0051287">
    <property type="term" value="F:NAD binding"/>
    <property type="evidence" value="ECO:0007669"/>
    <property type="project" value="InterPro"/>
</dbReference>
<organism evidence="7 8">
    <name type="scientific">Mucilaginibacter gotjawali</name>
    <dbReference type="NCBI Taxonomy" id="1550579"/>
    <lineage>
        <taxon>Bacteria</taxon>
        <taxon>Pseudomonadati</taxon>
        <taxon>Bacteroidota</taxon>
        <taxon>Sphingobacteriia</taxon>
        <taxon>Sphingobacteriales</taxon>
        <taxon>Sphingobacteriaceae</taxon>
        <taxon>Mucilaginibacter</taxon>
    </lineage>
</organism>
<name>A0A839SFD1_9SPHI</name>
<dbReference type="Proteomes" id="UP000539265">
    <property type="component" value="Unassembled WGS sequence"/>
</dbReference>
<evidence type="ECO:0000256" key="3">
    <source>
        <dbReference type="ARBA" id="ARBA00023027"/>
    </source>
</evidence>
<dbReference type="Gene3D" id="3.40.50.720">
    <property type="entry name" value="NAD(P)-binding Rossmann-like Domain"/>
    <property type="match status" value="2"/>
</dbReference>
<keyword evidence="2 4" id="KW-0560">Oxidoreductase</keyword>
<evidence type="ECO:0000256" key="4">
    <source>
        <dbReference type="RuleBase" id="RU003719"/>
    </source>
</evidence>
<dbReference type="AlphaFoldDB" id="A0A839SFD1"/>
<comment type="similarity">
    <text evidence="1 4">Belongs to the D-isomer specific 2-hydroxyacid dehydrogenase family.</text>
</comment>
<dbReference type="RefSeq" id="WP_096355707.1">
    <property type="nucleotide sequence ID" value="NZ_AP017313.1"/>
</dbReference>
<evidence type="ECO:0000313" key="8">
    <source>
        <dbReference type="Proteomes" id="UP000539265"/>
    </source>
</evidence>
<proteinExistence type="inferred from homology"/>
<sequence length="313" mass="35029">MKNTILIVDDIHPIFMEKVESLGYQCDYRPLIKPDEALQILGDYEGLVMRSKFKLNRQYIDAGKNLRFVCRAGAGMDNIDEAYTSEKGITLINAPEGNMDAVGEHAVGMLLALMNNFNVADAQIRAGSWQREANRGYELKGKTVGIIGYGFMGHSFARKLSGFEVNVIAYDKYKTGFSDQYAREVSMEEIVKHSDVLSLHIPLTPETAGLVNEEYLFHFKKPIFLINTARGKAVQTQAVLNAIKQGKVLGAGLDVLEIEKFPTLAEQEWFDELRQSGKVILTPHVAGWTFDSYRKISEVMAEKLASLSMVHGR</sequence>
<gene>
    <name evidence="7" type="ORF">FHS11_003443</name>
</gene>
<dbReference type="InterPro" id="IPR006140">
    <property type="entry name" value="D-isomer_DH_NAD-bd"/>
</dbReference>
<dbReference type="SUPFAM" id="SSF52283">
    <property type="entry name" value="Formate/glycerate dehydrogenase catalytic domain-like"/>
    <property type="match status" value="1"/>
</dbReference>